<evidence type="ECO:0000256" key="4">
    <source>
        <dbReference type="ARBA" id="ARBA00022679"/>
    </source>
</evidence>
<evidence type="ECO:0000256" key="1">
    <source>
        <dbReference type="ARBA" id="ARBA00004613"/>
    </source>
</evidence>
<dbReference type="Gene3D" id="3.30.200.20">
    <property type="entry name" value="Phosphorylase Kinase, domain 1"/>
    <property type="match status" value="1"/>
</dbReference>
<name>A0A813S2U1_ADIRI</name>
<comment type="subcellular location">
    <subcellularLocation>
        <location evidence="1">Secreted</location>
    </subcellularLocation>
</comment>
<proteinExistence type="predicted"/>
<dbReference type="SMART" id="SM00811">
    <property type="entry name" value="Alpha_kinase"/>
    <property type="match status" value="1"/>
</dbReference>
<evidence type="ECO:0000313" key="9">
    <source>
        <dbReference type="EMBL" id="CAF0748197.1"/>
    </source>
</evidence>
<evidence type="ECO:0000313" key="11">
    <source>
        <dbReference type="Proteomes" id="UP000663828"/>
    </source>
</evidence>
<dbReference type="EMBL" id="CAJNOR010000007">
    <property type="protein sequence ID" value="CAF0748197.1"/>
    <property type="molecule type" value="Genomic_DNA"/>
</dbReference>
<evidence type="ECO:0000256" key="7">
    <source>
        <dbReference type="SAM" id="MobiDB-lite"/>
    </source>
</evidence>
<evidence type="ECO:0000256" key="6">
    <source>
        <dbReference type="ARBA" id="ARBA00022777"/>
    </source>
</evidence>
<keyword evidence="4" id="KW-0808">Transferase</keyword>
<reference evidence="10" key="1">
    <citation type="submission" date="2021-02" db="EMBL/GenBank/DDBJ databases">
        <authorList>
            <person name="Nowell W R."/>
        </authorList>
    </citation>
    <scope>NUCLEOTIDE SEQUENCE</scope>
</reference>
<dbReference type="PANTHER" id="PTHR47763">
    <property type="entry name" value="ALPHA-PROTEIN KINASE VWKA"/>
    <property type="match status" value="1"/>
</dbReference>
<dbReference type="EMBL" id="CAJNOJ010000011">
    <property type="protein sequence ID" value="CAF0791417.1"/>
    <property type="molecule type" value="Genomic_DNA"/>
</dbReference>
<gene>
    <name evidence="10" type="ORF">EDS130_LOCUS4368</name>
    <name evidence="9" type="ORF">XAT740_LOCUS275</name>
</gene>
<dbReference type="CDD" id="cd00198">
    <property type="entry name" value="vWFA"/>
    <property type="match status" value="1"/>
</dbReference>
<dbReference type="InterPro" id="IPR004166">
    <property type="entry name" value="a-kinase_dom"/>
</dbReference>
<dbReference type="GO" id="GO:0005524">
    <property type="term" value="F:ATP binding"/>
    <property type="evidence" value="ECO:0007669"/>
    <property type="project" value="InterPro"/>
</dbReference>
<dbReference type="Gene3D" id="3.20.200.10">
    <property type="entry name" value="MHCK/EF2 kinase"/>
    <property type="match status" value="1"/>
</dbReference>
<evidence type="ECO:0000313" key="12">
    <source>
        <dbReference type="Proteomes" id="UP000663852"/>
    </source>
</evidence>
<dbReference type="AlphaFoldDB" id="A0A813S2U1"/>
<dbReference type="InterPro" id="IPR036465">
    <property type="entry name" value="vWFA_dom_sf"/>
</dbReference>
<evidence type="ECO:0000256" key="3">
    <source>
        <dbReference type="ARBA" id="ARBA00022527"/>
    </source>
</evidence>
<keyword evidence="11" id="KW-1185">Reference proteome</keyword>
<evidence type="ECO:0000256" key="5">
    <source>
        <dbReference type="ARBA" id="ARBA00022729"/>
    </source>
</evidence>
<dbReference type="GO" id="GO:0004674">
    <property type="term" value="F:protein serine/threonine kinase activity"/>
    <property type="evidence" value="ECO:0007669"/>
    <property type="project" value="UniProtKB-KW"/>
</dbReference>
<evidence type="ECO:0000313" key="10">
    <source>
        <dbReference type="EMBL" id="CAF0791417.1"/>
    </source>
</evidence>
<dbReference type="SUPFAM" id="SSF53300">
    <property type="entry name" value="vWA-like"/>
    <property type="match status" value="1"/>
</dbReference>
<dbReference type="InterPro" id="IPR056861">
    <property type="entry name" value="HMCN1-like_VWA"/>
</dbReference>
<dbReference type="InterPro" id="IPR011009">
    <property type="entry name" value="Kinase-like_dom_sf"/>
</dbReference>
<accession>A0A813S2U1</accession>
<dbReference type="SUPFAM" id="SSF56112">
    <property type="entry name" value="Protein kinase-like (PK-like)"/>
    <property type="match status" value="1"/>
</dbReference>
<dbReference type="InterPro" id="IPR052969">
    <property type="entry name" value="Thr-specific_kinase-like"/>
</dbReference>
<keyword evidence="3" id="KW-0723">Serine/threonine-protein kinase</keyword>
<comment type="caution">
    <text evidence="10">The sequence shown here is derived from an EMBL/GenBank/DDBJ whole genome shotgun (WGS) entry which is preliminary data.</text>
</comment>
<dbReference type="OrthoDB" id="44277at2759"/>
<dbReference type="Proteomes" id="UP000663828">
    <property type="component" value="Unassembled WGS sequence"/>
</dbReference>
<evidence type="ECO:0000256" key="2">
    <source>
        <dbReference type="ARBA" id="ARBA00022525"/>
    </source>
</evidence>
<evidence type="ECO:0000259" key="8">
    <source>
        <dbReference type="PROSITE" id="PS51158"/>
    </source>
</evidence>
<sequence>MNTDELNAEYRKAAQKYKNISDASRKDPTNSSLAEQVTTSRQRLEDIKKWTSQLKTDDGQKRATQMRKEIDQRNSQIDQVIESMKSLAAADICFLVDCTGSMSTYITAVKTQITQLTDTITAMFDARIRLAFIGYRDINENIDQLDFTDKTDSFKTFLDGVQASGGDDICEDVFSGLETVAKLNWENPNRILIHICDAPCHGTDYHDLKRATDDKYPNGDPNNRTAKTLLDSLKRLRITYCSIQLTADTKKMFTKFIFIYGPIHEINISDPAALMKEISKEATSIIVSGISSTMSAFRIRNSTVKNYTIRSEESNPVYISVIKVDVTTLQPPTDLADIFRPLRDEKSSGSMKIALNPFGKGSLRYVFQGELTNEDLWYTKMVYKEFISTAPDMNTLAAYHEQLEIQVISQFLAKTFNKKVKENLIHYVDAHVVQQKYNPMKIYQVERQLKGQWCKWNNNSGYVSLQNFSAALQAFSHWTYQYTNGRLMVVDLQGVQNEGVYHLTDPAVHCDSLLRFQHTRTNLGNKGMCEFFRTHVCNQICTQLDLKTPAFKDLARESHKKCTSTLRPYLPEIKEEDAPTVTTLPFTPGR</sequence>
<keyword evidence="5" id="KW-0732">Signal</keyword>
<dbReference type="Pfam" id="PF25106">
    <property type="entry name" value="VWA_4"/>
    <property type="match status" value="1"/>
</dbReference>
<dbReference type="PROSITE" id="PS51158">
    <property type="entry name" value="ALPHA_KINASE"/>
    <property type="match status" value="1"/>
</dbReference>
<keyword evidence="2" id="KW-0964">Secreted</keyword>
<dbReference type="PANTHER" id="PTHR47763:SF4">
    <property type="entry name" value="ALPHA-PROTEIN KINASE VWKA"/>
    <property type="match status" value="1"/>
</dbReference>
<dbReference type="Pfam" id="PF02816">
    <property type="entry name" value="Alpha_kinase"/>
    <property type="match status" value="1"/>
</dbReference>
<dbReference type="Gene3D" id="3.40.50.410">
    <property type="entry name" value="von Willebrand factor, type A domain"/>
    <property type="match status" value="1"/>
</dbReference>
<organism evidence="10 12">
    <name type="scientific">Adineta ricciae</name>
    <name type="common">Rotifer</name>
    <dbReference type="NCBI Taxonomy" id="249248"/>
    <lineage>
        <taxon>Eukaryota</taxon>
        <taxon>Metazoa</taxon>
        <taxon>Spiralia</taxon>
        <taxon>Gnathifera</taxon>
        <taxon>Rotifera</taxon>
        <taxon>Eurotatoria</taxon>
        <taxon>Bdelloidea</taxon>
        <taxon>Adinetida</taxon>
        <taxon>Adinetidae</taxon>
        <taxon>Adineta</taxon>
    </lineage>
</organism>
<dbReference type="Proteomes" id="UP000663852">
    <property type="component" value="Unassembled WGS sequence"/>
</dbReference>
<feature type="compositionally biased region" description="Polar residues" evidence="7">
    <location>
        <begin position="29"/>
        <end position="40"/>
    </location>
</feature>
<protein>
    <recommendedName>
        <fullName evidence="8">Alpha-type protein kinase domain-containing protein</fullName>
    </recommendedName>
</protein>
<keyword evidence="6" id="KW-0418">Kinase</keyword>
<feature type="region of interest" description="Disordered" evidence="7">
    <location>
        <begin position="19"/>
        <end position="40"/>
    </location>
</feature>
<feature type="domain" description="Alpha-type protein kinase" evidence="8">
    <location>
        <begin position="323"/>
        <end position="549"/>
    </location>
</feature>